<dbReference type="AlphaFoldDB" id="A0A8H3JAI3"/>
<feature type="transmembrane region" description="Helical" evidence="7">
    <location>
        <begin position="117"/>
        <end position="136"/>
    </location>
</feature>
<dbReference type="Pfam" id="PF01184">
    <property type="entry name" value="Gpr1_Fun34_YaaH"/>
    <property type="match status" value="1"/>
</dbReference>
<proteinExistence type="inferred from homology"/>
<dbReference type="OrthoDB" id="3648309at2759"/>
<reference evidence="8" key="1">
    <citation type="submission" date="2021-03" db="EMBL/GenBank/DDBJ databases">
        <authorList>
            <person name="Tagirdzhanova G."/>
        </authorList>
    </citation>
    <scope>NUCLEOTIDE SEQUENCE</scope>
</reference>
<feature type="transmembrane region" description="Helical" evidence="7">
    <location>
        <begin position="216"/>
        <end position="237"/>
    </location>
</feature>
<feature type="transmembrane region" description="Helical" evidence="7">
    <location>
        <begin position="86"/>
        <end position="105"/>
    </location>
</feature>
<keyword evidence="4 7" id="KW-1133">Transmembrane helix</keyword>
<evidence type="ECO:0000313" key="8">
    <source>
        <dbReference type="EMBL" id="CAF9943659.1"/>
    </source>
</evidence>
<keyword evidence="9" id="KW-1185">Reference proteome</keyword>
<dbReference type="InterPro" id="IPR000791">
    <property type="entry name" value="Gpr1/Fun34/SatP-like"/>
</dbReference>
<organism evidence="8 9">
    <name type="scientific">Alectoria fallacina</name>
    <dbReference type="NCBI Taxonomy" id="1903189"/>
    <lineage>
        <taxon>Eukaryota</taxon>
        <taxon>Fungi</taxon>
        <taxon>Dikarya</taxon>
        <taxon>Ascomycota</taxon>
        <taxon>Pezizomycotina</taxon>
        <taxon>Lecanoromycetes</taxon>
        <taxon>OSLEUM clade</taxon>
        <taxon>Lecanoromycetidae</taxon>
        <taxon>Lecanorales</taxon>
        <taxon>Lecanorineae</taxon>
        <taxon>Parmeliaceae</taxon>
        <taxon>Alectoria</taxon>
    </lineage>
</organism>
<evidence type="ECO:0008006" key="10">
    <source>
        <dbReference type="Google" id="ProtNLM"/>
    </source>
</evidence>
<keyword evidence="3 7" id="KW-0812">Transmembrane</keyword>
<dbReference type="Proteomes" id="UP000664203">
    <property type="component" value="Unassembled WGS sequence"/>
</dbReference>
<gene>
    <name evidence="8" type="ORF">ALECFALPRED_000909</name>
</gene>
<sequence length="310" mass="32671">MAEKPPSTPNTATSQPSSATEAYYSNNNNGGTPLLDQSMTSDAALKRIQRSGSIAITPELFEKIYLTPQNAVKGDLRKTFGNPTPLALLGLVMALTPFSCDIMGWRGAGGDGAAATGAYYFMGGLLMVIGGVLEWVLGNTFPFLVFCAYGGFWLSFASTLTPAIGAYGHYSTSYSDLDPSAGLSSSPEFAASFGFFLISMAFLSLMFAICCLRINICLAVLEWALLLVFSLLTATFWQTANGAAAVAGKCLIAAGAFGFVACAAGWWLLFALTFASVDFPLQLPVGDLSQIIKGAAQKAELKTKSAELQV</sequence>
<evidence type="ECO:0000256" key="4">
    <source>
        <dbReference type="ARBA" id="ARBA00022989"/>
    </source>
</evidence>
<feature type="transmembrane region" description="Helical" evidence="7">
    <location>
        <begin position="189"/>
        <end position="209"/>
    </location>
</feature>
<name>A0A8H3JAI3_9LECA</name>
<evidence type="ECO:0000256" key="1">
    <source>
        <dbReference type="ARBA" id="ARBA00004141"/>
    </source>
</evidence>
<dbReference type="InterPro" id="IPR051633">
    <property type="entry name" value="AceTr"/>
</dbReference>
<feature type="compositionally biased region" description="Polar residues" evidence="6">
    <location>
        <begin position="9"/>
        <end position="31"/>
    </location>
</feature>
<comment type="caution">
    <text evidence="8">The sequence shown here is derived from an EMBL/GenBank/DDBJ whole genome shotgun (WGS) entry which is preliminary data.</text>
</comment>
<feature type="transmembrane region" description="Helical" evidence="7">
    <location>
        <begin position="243"/>
        <end position="269"/>
    </location>
</feature>
<evidence type="ECO:0000313" key="9">
    <source>
        <dbReference type="Proteomes" id="UP000664203"/>
    </source>
</evidence>
<dbReference type="GO" id="GO:0015123">
    <property type="term" value="F:acetate transmembrane transporter activity"/>
    <property type="evidence" value="ECO:0007669"/>
    <property type="project" value="TreeGrafter"/>
</dbReference>
<comment type="similarity">
    <text evidence="2">Belongs to the acetate uptake transporter (AceTr) (TC 2.A.96) family.</text>
</comment>
<comment type="subcellular location">
    <subcellularLocation>
        <location evidence="1">Membrane</location>
        <topology evidence="1">Multi-pass membrane protein</topology>
    </subcellularLocation>
</comment>
<accession>A0A8H3JAI3</accession>
<dbReference type="EMBL" id="CAJPDR010001161">
    <property type="protein sequence ID" value="CAF9943659.1"/>
    <property type="molecule type" value="Genomic_DNA"/>
</dbReference>
<evidence type="ECO:0000256" key="5">
    <source>
        <dbReference type="ARBA" id="ARBA00023136"/>
    </source>
</evidence>
<evidence type="ECO:0000256" key="6">
    <source>
        <dbReference type="SAM" id="MobiDB-lite"/>
    </source>
</evidence>
<dbReference type="GO" id="GO:0005886">
    <property type="term" value="C:plasma membrane"/>
    <property type="evidence" value="ECO:0007669"/>
    <property type="project" value="TreeGrafter"/>
</dbReference>
<dbReference type="PANTHER" id="PTHR31123">
    <property type="entry name" value="ACCUMULATION OF DYADS PROTEIN 2-RELATED"/>
    <property type="match status" value="1"/>
</dbReference>
<evidence type="ECO:0000256" key="7">
    <source>
        <dbReference type="SAM" id="Phobius"/>
    </source>
</evidence>
<protein>
    <recommendedName>
        <fullName evidence="10">GPR1/FUN34/YaaH-class plasma membrane protein</fullName>
    </recommendedName>
</protein>
<evidence type="ECO:0000256" key="2">
    <source>
        <dbReference type="ARBA" id="ARBA00005587"/>
    </source>
</evidence>
<evidence type="ECO:0000256" key="3">
    <source>
        <dbReference type="ARBA" id="ARBA00022692"/>
    </source>
</evidence>
<dbReference type="PANTHER" id="PTHR31123:SF4">
    <property type="entry name" value="PROTEIN ALCS"/>
    <property type="match status" value="1"/>
</dbReference>
<keyword evidence="5 7" id="KW-0472">Membrane</keyword>
<feature type="transmembrane region" description="Helical" evidence="7">
    <location>
        <begin position="143"/>
        <end position="169"/>
    </location>
</feature>
<feature type="region of interest" description="Disordered" evidence="6">
    <location>
        <begin position="1"/>
        <end position="31"/>
    </location>
</feature>